<proteinExistence type="predicted"/>
<protein>
    <recommendedName>
        <fullName evidence="1">DUF4130 domain-containing protein</fullName>
    </recommendedName>
</protein>
<gene>
    <name evidence="2" type="ORF">GCM10011361_03360</name>
</gene>
<dbReference type="EMBL" id="BMFH01000001">
    <property type="protein sequence ID" value="GGD39612.1"/>
    <property type="molecule type" value="Genomic_DNA"/>
</dbReference>
<evidence type="ECO:0000313" key="2">
    <source>
        <dbReference type="EMBL" id="GGD39612.1"/>
    </source>
</evidence>
<comment type="caution">
    <text evidence="2">The sequence shown here is derived from an EMBL/GenBank/DDBJ whole genome shotgun (WGS) entry which is preliminary data.</text>
</comment>
<keyword evidence="3" id="KW-1185">Reference proteome</keyword>
<name>A0ABQ1QSR8_9FLAO</name>
<sequence length="253" mass="29971">MEYIHIFGICTTQGDLKTNMKDMDSEAAVHFYDGSFNGFLTVLYDIEQRGLAVEILKKKEKAEDALFPDPSFIETRLKHARILWEQLRIDNYSALKTLYFAFMSKERNLEKPLLDFYYSWRKNRDAKRNIMYDNRFHEIFNLAADVEKEKIQTERKLTGHQDPETPTIRYIKPRHNILPLISKRMRTRFRNSEWYIFDMRRKYGLHHCNGSIAFVPFRPEFLKEENINSVPSGTSKFPFLLHNEESKASAAVA</sequence>
<dbReference type="Proteomes" id="UP000625780">
    <property type="component" value="Unassembled WGS sequence"/>
</dbReference>
<accession>A0ABQ1QSR8</accession>
<dbReference type="InterPro" id="IPR025404">
    <property type="entry name" value="DUF4130"/>
</dbReference>
<organism evidence="2 3">
    <name type="scientific">Muriicola marianensis</name>
    <dbReference type="NCBI Taxonomy" id="1324801"/>
    <lineage>
        <taxon>Bacteria</taxon>
        <taxon>Pseudomonadati</taxon>
        <taxon>Bacteroidota</taxon>
        <taxon>Flavobacteriia</taxon>
        <taxon>Flavobacteriales</taxon>
        <taxon>Flavobacteriaceae</taxon>
        <taxon>Muriicola</taxon>
    </lineage>
</organism>
<dbReference type="Pfam" id="PF13566">
    <property type="entry name" value="DUF4130"/>
    <property type="match status" value="1"/>
</dbReference>
<evidence type="ECO:0000259" key="1">
    <source>
        <dbReference type="Pfam" id="PF13566"/>
    </source>
</evidence>
<evidence type="ECO:0000313" key="3">
    <source>
        <dbReference type="Proteomes" id="UP000625780"/>
    </source>
</evidence>
<feature type="domain" description="DUF4130" evidence="1">
    <location>
        <begin position="124"/>
        <end position="221"/>
    </location>
</feature>
<reference evidence="3" key="1">
    <citation type="journal article" date="2019" name="Int. J. Syst. Evol. Microbiol.">
        <title>The Global Catalogue of Microorganisms (GCM) 10K type strain sequencing project: providing services to taxonomists for standard genome sequencing and annotation.</title>
        <authorList>
            <consortium name="The Broad Institute Genomics Platform"/>
            <consortium name="The Broad Institute Genome Sequencing Center for Infectious Disease"/>
            <person name="Wu L."/>
            <person name="Ma J."/>
        </authorList>
    </citation>
    <scope>NUCLEOTIDE SEQUENCE [LARGE SCALE GENOMIC DNA]</scope>
    <source>
        <strain evidence="3">CGMCC 1.12606</strain>
    </source>
</reference>